<dbReference type="GO" id="GO:0003729">
    <property type="term" value="F:mRNA binding"/>
    <property type="evidence" value="ECO:0007669"/>
    <property type="project" value="InterPro"/>
</dbReference>
<dbReference type="AlphaFoldDB" id="A0A2T0FII7"/>
<proteinExistence type="inferred from homology"/>
<evidence type="ECO:0000313" key="11">
    <source>
        <dbReference type="EMBL" id="PRT54813.1"/>
    </source>
</evidence>
<evidence type="ECO:0000256" key="6">
    <source>
        <dbReference type="ARBA" id="ARBA00023187"/>
    </source>
</evidence>
<accession>A0A2T0FII7</accession>
<dbReference type="Pfam" id="PF13513">
    <property type="entry name" value="HEAT_EZ"/>
    <property type="match status" value="1"/>
</dbReference>
<evidence type="ECO:0000313" key="12">
    <source>
        <dbReference type="Proteomes" id="UP000238350"/>
    </source>
</evidence>
<feature type="domain" description="Phosphatase PP2A regulatory subunit A/Splicing factor 3B subunit 1-like HEAT repeat" evidence="10">
    <location>
        <begin position="715"/>
        <end position="785"/>
    </location>
</feature>
<dbReference type="Pfam" id="PF22646">
    <property type="entry name" value="PPP2R1A-like_HEAT"/>
    <property type="match status" value="1"/>
</dbReference>
<reference evidence="11 12" key="1">
    <citation type="submission" date="2017-04" db="EMBL/GenBank/DDBJ databases">
        <title>Genome sequencing of [Candida] sorbophila.</title>
        <authorList>
            <person name="Ahn J.O."/>
        </authorList>
    </citation>
    <scope>NUCLEOTIDE SEQUENCE [LARGE SCALE GENOMIC DNA]</scope>
    <source>
        <strain evidence="11 12">DS02</strain>
    </source>
</reference>
<feature type="compositionally biased region" description="Basic and acidic residues" evidence="8">
    <location>
        <begin position="1"/>
        <end position="12"/>
    </location>
</feature>
<dbReference type="EMBL" id="NDIQ01000021">
    <property type="protein sequence ID" value="PRT54813.1"/>
    <property type="molecule type" value="Genomic_DNA"/>
</dbReference>
<dbReference type="InterPro" id="IPR016024">
    <property type="entry name" value="ARM-type_fold"/>
</dbReference>
<gene>
    <name evidence="11" type="ORF">B9G98_02433</name>
</gene>
<evidence type="ECO:0000256" key="3">
    <source>
        <dbReference type="ARBA" id="ARBA00022664"/>
    </source>
</evidence>
<evidence type="ECO:0000259" key="10">
    <source>
        <dbReference type="Pfam" id="PF22646"/>
    </source>
</evidence>
<keyword evidence="3" id="KW-0507">mRNA processing</keyword>
<sequence length="922" mass="102341">MKRAFEEAKLEDTKEDVEEEQLSKKPPLELNDALLDILLPEGYKIVPVPENYEPITIGANKMKETPKSNGFTMVVADPVVESIPIVPEDVPDIGALQFFKEADAEHFKALVGAKDIDSQDLKVLKLLLRIKNGVPTVRKQAMRQITEEARAIGAPTLFGQIIPLLKTASLDEKERHLLIKVLSRVLFQLQSLAAPFTHKILVVVQPLLVDADVIARKEGREVILSLSEAVGLKTMLSTLRSDIDHPDEFVRNTTAESLAIVGQALGIQRLLPFLAAAVRTQDSWHAKFTGLRTIHYLGRLVGCAVLPYLTGLVAVSVVGLNDGHPKIRSAACIALSTLAEASSPYGIEAFEIAMEPLWVGVRHYRGKALAGCLRALGALVPLMDPESSKFYTKRVLEVAIKQFPASEDEMRKVVLQVVRKCCASDGLELSQIRDALPDFFQNFWIRRIALEKRLAWLVVETTNDIASRVGTARVVEQIVERQALTDSAEKLQTMAFDAIKSIAQLDSLVDISERLEQRLVDALVTALAHRSTINRAFIKAFSEVFKALGPRARPYLGSSVTELLNQLNKPVPELRQQASLIIGNIANTIQIAGEETFLLQLSAVLYEQLGEEYPATLAAVLSGIKGIVSVVGLEHLQPPVSDLLPRLTPILRNPHEQVQENCIILVGRIADLGAEYANPREWIRICYELLELMKASRMSIRRVANDTFGYIAKGIGPQDVLATLLSNLRVQERQSRVNTAVALGIVANVCEPFTVLPVLLNEYRAPDQNVQHGVLKALAFMFEYIGPQANDYLHSVVSLIDHALTDKDQVHRQIAASAVKHIALDCQGMDHEDVMVHFLNELIPNIFETSPHLIDRVMEGMEGLRNALGPGIFLSYIWAGLFHPARKVRETYWILYNSTYIQSADAMVPYYPVDVPEMDVWI</sequence>
<evidence type="ECO:0000256" key="1">
    <source>
        <dbReference type="ARBA" id="ARBA00004123"/>
    </source>
</evidence>
<keyword evidence="6" id="KW-0508">mRNA splicing</keyword>
<dbReference type="SUPFAM" id="SSF48371">
    <property type="entry name" value="ARM repeat"/>
    <property type="match status" value="1"/>
</dbReference>
<comment type="subcellular location">
    <subcellularLocation>
        <location evidence="1">Nucleus</location>
    </subcellularLocation>
</comment>
<dbReference type="GeneID" id="36516181"/>
<dbReference type="OrthoDB" id="438939at2759"/>
<comment type="similarity">
    <text evidence="2">Belongs to the SF3B1 family.</text>
</comment>
<feature type="domain" description="Splicing factor 3B subunit 1" evidence="9">
    <location>
        <begin position="30"/>
        <end position="71"/>
    </location>
</feature>
<dbReference type="InterPro" id="IPR054573">
    <property type="entry name" value="PP2A/SF3B1-like_HEAT"/>
</dbReference>
<keyword evidence="7" id="KW-0539">Nucleus</keyword>
<evidence type="ECO:0000259" key="9">
    <source>
        <dbReference type="Pfam" id="PF08920"/>
    </source>
</evidence>
<dbReference type="Gene3D" id="1.25.10.10">
    <property type="entry name" value="Leucine-rich Repeat Variant"/>
    <property type="match status" value="3"/>
</dbReference>
<evidence type="ECO:0000256" key="2">
    <source>
        <dbReference type="ARBA" id="ARBA00005754"/>
    </source>
</evidence>
<dbReference type="GO" id="GO:0000245">
    <property type="term" value="P:spliceosomal complex assembly"/>
    <property type="evidence" value="ECO:0007669"/>
    <property type="project" value="InterPro"/>
</dbReference>
<dbReference type="STRING" id="45607.A0A2T0FII7"/>
<dbReference type="Pfam" id="PF08920">
    <property type="entry name" value="SF3b1"/>
    <property type="match status" value="1"/>
</dbReference>
<dbReference type="PANTHER" id="PTHR12097">
    <property type="entry name" value="SPLICING FACTOR 3B, SUBUNIT 1-RELATED"/>
    <property type="match status" value="1"/>
</dbReference>
<name>A0A2T0FII7_9ASCO</name>
<dbReference type="RefSeq" id="XP_024664758.1">
    <property type="nucleotide sequence ID" value="XM_024808990.1"/>
</dbReference>
<dbReference type="InterPro" id="IPR011989">
    <property type="entry name" value="ARM-like"/>
</dbReference>
<keyword evidence="12" id="KW-1185">Reference proteome</keyword>
<feature type="region of interest" description="Disordered" evidence="8">
    <location>
        <begin position="1"/>
        <end position="24"/>
    </location>
</feature>
<dbReference type="Proteomes" id="UP000238350">
    <property type="component" value="Unassembled WGS sequence"/>
</dbReference>
<evidence type="ECO:0000256" key="5">
    <source>
        <dbReference type="ARBA" id="ARBA00022737"/>
    </source>
</evidence>
<evidence type="ECO:0000256" key="7">
    <source>
        <dbReference type="ARBA" id="ARBA00023242"/>
    </source>
</evidence>
<comment type="caution">
    <text evidence="11">The sequence shown here is derived from an EMBL/GenBank/DDBJ whole genome shotgun (WGS) entry which is preliminary data.</text>
</comment>
<evidence type="ECO:0000256" key="8">
    <source>
        <dbReference type="SAM" id="MobiDB-lite"/>
    </source>
</evidence>
<keyword evidence="4" id="KW-0747">Spliceosome</keyword>
<protein>
    <submittedName>
        <fullName evidence="11">U2 snRNP component prp10</fullName>
    </submittedName>
</protein>
<organism evidence="11 12">
    <name type="scientific">Wickerhamiella sorbophila</name>
    <dbReference type="NCBI Taxonomy" id="45607"/>
    <lineage>
        <taxon>Eukaryota</taxon>
        <taxon>Fungi</taxon>
        <taxon>Dikarya</taxon>
        <taxon>Ascomycota</taxon>
        <taxon>Saccharomycotina</taxon>
        <taxon>Dipodascomycetes</taxon>
        <taxon>Dipodascales</taxon>
        <taxon>Trichomonascaceae</taxon>
        <taxon>Wickerhamiella</taxon>
    </lineage>
</organism>
<evidence type="ECO:0000256" key="4">
    <source>
        <dbReference type="ARBA" id="ARBA00022728"/>
    </source>
</evidence>
<dbReference type="GO" id="GO:0005681">
    <property type="term" value="C:spliceosomal complex"/>
    <property type="evidence" value="ECO:0007669"/>
    <property type="project" value="UniProtKB-KW"/>
</dbReference>
<dbReference type="InterPro" id="IPR038737">
    <property type="entry name" value="SF3b_su1-like"/>
</dbReference>
<dbReference type="InterPro" id="IPR015016">
    <property type="entry name" value="SF3b_su1"/>
</dbReference>
<keyword evidence="5" id="KW-0677">Repeat</keyword>